<dbReference type="EMBL" id="CP000478">
    <property type="protein sequence ID" value="ABK18322.1"/>
    <property type="molecule type" value="Genomic_DNA"/>
</dbReference>
<evidence type="ECO:0000256" key="9">
    <source>
        <dbReference type="HAMAP-Rule" id="MF_00206"/>
    </source>
</evidence>
<keyword evidence="6 9" id="KW-0408">Iron</keyword>
<evidence type="ECO:0000256" key="7">
    <source>
        <dbReference type="ARBA" id="ARBA00023014"/>
    </source>
</evidence>
<dbReference type="HOGENOM" id="CLU_033144_2_1_7"/>
<dbReference type="Gene3D" id="3.20.20.70">
    <property type="entry name" value="Aldolase class I"/>
    <property type="match status" value="1"/>
</dbReference>
<evidence type="ECO:0000256" key="5">
    <source>
        <dbReference type="ARBA" id="ARBA00022723"/>
    </source>
</evidence>
<dbReference type="HAMAP" id="MF_00206">
    <property type="entry name" value="Lipoyl_synth"/>
    <property type="match status" value="1"/>
</dbReference>
<feature type="binding site" evidence="9">
    <location>
        <position position="49"/>
    </location>
    <ligand>
        <name>[4Fe-4S] cluster</name>
        <dbReference type="ChEBI" id="CHEBI:49883"/>
        <label>2</label>
        <note>4Fe-4S-S-AdoMet</note>
    </ligand>
</feature>
<keyword evidence="3 9" id="KW-0808">Transferase</keyword>
<dbReference type="NCBIfam" id="NF004019">
    <property type="entry name" value="PRK05481.1"/>
    <property type="match status" value="1"/>
</dbReference>
<evidence type="ECO:0000256" key="6">
    <source>
        <dbReference type="ARBA" id="ARBA00023004"/>
    </source>
</evidence>
<dbReference type="GO" id="GO:0046872">
    <property type="term" value="F:metal ion binding"/>
    <property type="evidence" value="ECO:0007669"/>
    <property type="project" value="UniProtKB-KW"/>
</dbReference>
<dbReference type="InterPro" id="IPR058240">
    <property type="entry name" value="rSAM_sf"/>
</dbReference>
<feature type="binding site" evidence="9">
    <location>
        <position position="34"/>
    </location>
    <ligand>
        <name>[4Fe-4S] cluster</name>
        <dbReference type="ChEBI" id="CHEBI:49883"/>
        <label>1</label>
    </ligand>
</feature>
<feature type="domain" description="Radical SAM core" evidence="10">
    <location>
        <begin position="35"/>
        <end position="253"/>
    </location>
</feature>
<dbReference type="NCBIfam" id="TIGR00510">
    <property type="entry name" value="lipA"/>
    <property type="match status" value="1"/>
</dbReference>
<feature type="binding site" evidence="9">
    <location>
        <position position="28"/>
    </location>
    <ligand>
        <name>[4Fe-4S] cluster</name>
        <dbReference type="ChEBI" id="CHEBI:49883"/>
        <label>1</label>
    </ligand>
</feature>
<dbReference type="AlphaFoldDB" id="A0LLM0"/>
<feature type="binding site" evidence="9">
    <location>
        <position position="53"/>
    </location>
    <ligand>
        <name>[4Fe-4S] cluster</name>
        <dbReference type="ChEBI" id="CHEBI:49883"/>
        <label>2</label>
        <note>4Fe-4S-S-AdoMet</note>
    </ligand>
</feature>
<dbReference type="InterPro" id="IPR006638">
    <property type="entry name" value="Elp3/MiaA/NifB-like_rSAM"/>
</dbReference>
<sequence length="276" mass="30518">MPHGKAFEDLKRLMRLKALHTVCEEAVCPNMAECWGGGTATFLILGKICTRSCRFCAVRTGNPAPLSMDDREPFEVAEAAAAMHLRHVVITSVSRDDLDDGGAARFAETIRSVHGRVRGCTVEVLVPDFGGDVEALRKVVDARPEILGHNIETVERLYGSVRPQAVYGRSLALLRNVKKLSMEVLTKSGLMAGLGETRDELLEAMADLREVGCDILTVGQYLSPSARHFPVIRYYTPREFQELKESAQAMGFAWVESGPLVRSSYHAERQARTLCR</sequence>
<accession>A0LLM0</accession>
<dbReference type="PROSITE" id="PS51918">
    <property type="entry name" value="RADICAL_SAM"/>
    <property type="match status" value="1"/>
</dbReference>
<dbReference type="SFLD" id="SFLDF00271">
    <property type="entry name" value="lipoyl_synthase"/>
    <property type="match status" value="1"/>
</dbReference>
<keyword evidence="12" id="KW-1185">Reference proteome</keyword>
<dbReference type="CDD" id="cd01335">
    <property type="entry name" value="Radical_SAM"/>
    <property type="match status" value="1"/>
</dbReference>
<evidence type="ECO:0000313" key="11">
    <source>
        <dbReference type="EMBL" id="ABK18322.1"/>
    </source>
</evidence>
<dbReference type="InterPro" id="IPR013785">
    <property type="entry name" value="Aldolase_TIM"/>
</dbReference>
<keyword evidence="2 9" id="KW-0963">Cytoplasm</keyword>
<dbReference type="EC" id="2.8.1.8" evidence="9"/>
<dbReference type="SFLD" id="SFLDS00029">
    <property type="entry name" value="Radical_SAM"/>
    <property type="match status" value="1"/>
</dbReference>
<dbReference type="FunFam" id="3.20.20.70:FF:000040">
    <property type="entry name" value="Lipoyl synthase"/>
    <property type="match status" value="1"/>
</dbReference>
<dbReference type="GO" id="GO:0051539">
    <property type="term" value="F:4 iron, 4 sulfur cluster binding"/>
    <property type="evidence" value="ECO:0007669"/>
    <property type="project" value="UniProtKB-UniRule"/>
</dbReference>
<comment type="similarity">
    <text evidence="9">Belongs to the radical SAM superfamily. Lipoyl synthase family.</text>
</comment>
<keyword evidence="1 9" id="KW-0004">4Fe-4S</keyword>
<dbReference type="FunCoup" id="A0LLM0">
    <property type="interactions" value="559"/>
</dbReference>
<evidence type="ECO:0000259" key="10">
    <source>
        <dbReference type="PROSITE" id="PS51918"/>
    </source>
</evidence>
<name>A0LLM0_SYNFM</name>
<keyword evidence="5 9" id="KW-0479">Metal-binding</keyword>
<comment type="catalytic activity">
    <reaction evidence="8 9">
        <text>[[Fe-S] cluster scaffold protein carrying a second [4Fe-4S](2+) cluster] + N(6)-octanoyl-L-lysyl-[protein] + 2 oxidized [2Fe-2S]-[ferredoxin] + 2 S-adenosyl-L-methionine + 4 H(+) = [[Fe-S] cluster scaffold protein] + N(6)-[(R)-dihydrolipoyl]-L-lysyl-[protein] + 4 Fe(3+) + 2 hydrogen sulfide + 2 5'-deoxyadenosine + 2 L-methionine + 2 reduced [2Fe-2S]-[ferredoxin]</text>
        <dbReference type="Rhea" id="RHEA:16585"/>
        <dbReference type="Rhea" id="RHEA-COMP:9928"/>
        <dbReference type="Rhea" id="RHEA-COMP:10000"/>
        <dbReference type="Rhea" id="RHEA-COMP:10001"/>
        <dbReference type="Rhea" id="RHEA-COMP:10475"/>
        <dbReference type="Rhea" id="RHEA-COMP:14568"/>
        <dbReference type="Rhea" id="RHEA-COMP:14569"/>
        <dbReference type="ChEBI" id="CHEBI:15378"/>
        <dbReference type="ChEBI" id="CHEBI:17319"/>
        <dbReference type="ChEBI" id="CHEBI:29034"/>
        <dbReference type="ChEBI" id="CHEBI:29919"/>
        <dbReference type="ChEBI" id="CHEBI:33722"/>
        <dbReference type="ChEBI" id="CHEBI:33737"/>
        <dbReference type="ChEBI" id="CHEBI:33738"/>
        <dbReference type="ChEBI" id="CHEBI:57844"/>
        <dbReference type="ChEBI" id="CHEBI:59789"/>
        <dbReference type="ChEBI" id="CHEBI:78809"/>
        <dbReference type="ChEBI" id="CHEBI:83100"/>
        <dbReference type="EC" id="2.8.1.8"/>
    </reaction>
</comment>
<dbReference type="SUPFAM" id="SSF102114">
    <property type="entry name" value="Radical SAM enzymes"/>
    <property type="match status" value="1"/>
</dbReference>
<comment type="pathway">
    <text evidence="9">Protein modification; protein lipoylation via endogenous pathway; protein N(6)-(lipoyl)lysine from octanoyl-[acyl-carrier-protein]: step 2/2.</text>
</comment>
<dbReference type="InterPro" id="IPR007197">
    <property type="entry name" value="rSAM"/>
</dbReference>
<evidence type="ECO:0000256" key="1">
    <source>
        <dbReference type="ARBA" id="ARBA00022485"/>
    </source>
</evidence>
<evidence type="ECO:0000256" key="4">
    <source>
        <dbReference type="ARBA" id="ARBA00022691"/>
    </source>
</evidence>
<dbReference type="STRING" id="335543.Sfum_2644"/>
<dbReference type="PANTHER" id="PTHR10949:SF0">
    <property type="entry name" value="LIPOYL SYNTHASE, MITOCHONDRIAL"/>
    <property type="match status" value="1"/>
</dbReference>
<dbReference type="NCBIfam" id="NF009544">
    <property type="entry name" value="PRK12928.1"/>
    <property type="match status" value="1"/>
</dbReference>
<dbReference type="GO" id="GO:0005737">
    <property type="term" value="C:cytoplasm"/>
    <property type="evidence" value="ECO:0007669"/>
    <property type="project" value="UniProtKB-SubCell"/>
</dbReference>
<gene>
    <name evidence="9" type="primary">lipA</name>
    <name evidence="11" type="ordered locus">Sfum_2644</name>
</gene>
<feature type="binding site" evidence="9">
    <location>
        <position position="23"/>
    </location>
    <ligand>
        <name>[4Fe-4S] cluster</name>
        <dbReference type="ChEBI" id="CHEBI:49883"/>
        <label>1</label>
    </ligand>
</feature>
<reference evidence="11 12" key="1">
    <citation type="submission" date="2006-10" db="EMBL/GenBank/DDBJ databases">
        <title>Complete sequence of Syntrophobacter fumaroxidans MPOB.</title>
        <authorList>
            <consortium name="US DOE Joint Genome Institute"/>
            <person name="Copeland A."/>
            <person name="Lucas S."/>
            <person name="Lapidus A."/>
            <person name="Barry K."/>
            <person name="Detter J.C."/>
            <person name="Glavina del Rio T."/>
            <person name="Hammon N."/>
            <person name="Israni S."/>
            <person name="Pitluck S."/>
            <person name="Goltsman E.G."/>
            <person name="Martinez M."/>
            <person name="Schmutz J."/>
            <person name="Larimer F."/>
            <person name="Land M."/>
            <person name="Hauser L."/>
            <person name="Kyrpides N."/>
            <person name="Kim E."/>
            <person name="Boone D.R."/>
            <person name="Brockman F."/>
            <person name="Culley D."/>
            <person name="Ferry J."/>
            <person name="Gunsalus R."/>
            <person name="McInerney M.J."/>
            <person name="Morrison M."/>
            <person name="Plugge C."/>
            <person name="Rohlin L."/>
            <person name="Scholten J."/>
            <person name="Sieber J."/>
            <person name="Stams A.J.M."/>
            <person name="Worm P."/>
            <person name="Henstra A.M."/>
            <person name="Richardson P."/>
        </authorList>
    </citation>
    <scope>NUCLEOTIDE SEQUENCE [LARGE SCALE GENOMIC DNA]</scope>
    <source>
        <strain evidence="12">DSM 10017 / MPOB</strain>
    </source>
</reference>
<evidence type="ECO:0000256" key="8">
    <source>
        <dbReference type="ARBA" id="ARBA00047326"/>
    </source>
</evidence>
<evidence type="ECO:0000256" key="3">
    <source>
        <dbReference type="ARBA" id="ARBA00022679"/>
    </source>
</evidence>
<organism evidence="11 12">
    <name type="scientific">Syntrophobacter fumaroxidans (strain DSM 10017 / MPOB)</name>
    <dbReference type="NCBI Taxonomy" id="335543"/>
    <lineage>
        <taxon>Bacteria</taxon>
        <taxon>Pseudomonadati</taxon>
        <taxon>Thermodesulfobacteriota</taxon>
        <taxon>Syntrophobacteria</taxon>
        <taxon>Syntrophobacterales</taxon>
        <taxon>Syntrophobacteraceae</taxon>
        <taxon>Syntrophobacter</taxon>
    </lineage>
</organism>
<dbReference type="Proteomes" id="UP000001784">
    <property type="component" value="Chromosome"/>
</dbReference>
<evidence type="ECO:0000313" key="12">
    <source>
        <dbReference type="Proteomes" id="UP000001784"/>
    </source>
</evidence>
<feature type="binding site" evidence="9">
    <location>
        <position position="264"/>
    </location>
    <ligand>
        <name>[4Fe-4S] cluster</name>
        <dbReference type="ChEBI" id="CHEBI:49883"/>
        <label>1</label>
    </ligand>
</feature>
<evidence type="ECO:0000256" key="2">
    <source>
        <dbReference type="ARBA" id="ARBA00022490"/>
    </source>
</evidence>
<dbReference type="UniPathway" id="UPA00538">
    <property type="reaction ID" value="UER00593"/>
</dbReference>
<dbReference type="InterPro" id="IPR003698">
    <property type="entry name" value="Lipoyl_synth"/>
</dbReference>
<comment type="cofactor">
    <cofactor evidence="9">
        <name>[4Fe-4S] cluster</name>
        <dbReference type="ChEBI" id="CHEBI:49883"/>
    </cofactor>
    <text evidence="9">Binds 2 [4Fe-4S] clusters per subunit. One cluster is coordinated with 3 cysteines and an exchangeable S-adenosyl-L-methionine.</text>
</comment>
<dbReference type="SFLD" id="SFLDG01058">
    <property type="entry name" value="lipoyl_synthase_like"/>
    <property type="match status" value="1"/>
</dbReference>
<keyword evidence="4 9" id="KW-0949">S-adenosyl-L-methionine</keyword>
<proteinExistence type="inferred from homology"/>
<dbReference type="GO" id="GO:0009249">
    <property type="term" value="P:protein lipoylation"/>
    <property type="evidence" value="ECO:0007669"/>
    <property type="project" value="UniProtKB-UniRule"/>
</dbReference>
<feature type="binding site" evidence="9">
    <location>
        <position position="56"/>
    </location>
    <ligand>
        <name>[4Fe-4S] cluster</name>
        <dbReference type="ChEBI" id="CHEBI:49883"/>
        <label>2</label>
        <note>4Fe-4S-S-AdoMet</note>
    </ligand>
</feature>
<comment type="function">
    <text evidence="9">Catalyzes the radical-mediated insertion of two sulfur atoms into the C-6 and C-8 positions of the octanoyl moiety bound to the lipoyl domains of lipoate-dependent enzymes, thereby converting the octanoylated domains into lipoylated derivatives.</text>
</comment>
<protein>
    <recommendedName>
        <fullName evidence="9">Lipoyl synthase</fullName>
        <ecNumber evidence="9">2.8.1.8</ecNumber>
    </recommendedName>
    <alternativeName>
        <fullName evidence="9">Lip-syn</fullName>
        <shortName evidence="9">LS</shortName>
    </alternativeName>
    <alternativeName>
        <fullName evidence="9">Lipoate synthase</fullName>
    </alternativeName>
    <alternativeName>
        <fullName evidence="9">Lipoic acid synthase</fullName>
    </alternativeName>
    <alternativeName>
        <fullName evidence="9">Sulfur insertion protein LipA</fullName>
    </alternativeName>
</protein>
<comment type="subcellular location">
    <subcellularLocation>
        <location evidence="9">Cytoplasm</location>
    </subcellularLocation>
</comment>
<keyword evidence="7 9" id="KW-0411">Iron-sulfur</keyword>
<dbReference type="PANTHER" id="PTHR10949">
    <property type="entry name" value="LIPOYL SYNTHASE"/>
    <property type="match status" value="1"/>
</dbReference>
<dbReference type="InParanoid" id="A0LLM0"/>
<dbReference type="GO" id="GO:0016992">
    <property type="term" value="F:lipoate synthase activity"/>
    <property type="evidence" value="ECO:0007669"/>
    <property type="project" value="UniProtKB-UniRule"/>
</dbReference>
<dbReference type="KEGG" id="sfu:Sfum_2644"/>
<dbReference type="Pfam" id="PF04055">
    <property type="entry name" value="Radical_SAM"/>
    <property type="match status" value="1"/>
</dbReference>
<dbReference type="PIRSF" id="PIRSF005963">
    <property type="entry name" value="Lipoyl_synth"/>
    <property type="match status" value="1"/>
</dbReference>
<dbReference type="SMART" id="SM00729">
    <property type="entry name" value="Elp3"/>
    <property type="match status" value="1"/>
</dbReference>
<dbReference type="eggNOG" id="COG0320">
    <property type="taxonomic scope" value="Bacteria"/>
</dbReference>